<evidence type="ECO:0000313" key="2">
    <source>
        <dbReference type="Proteomes" id="UP000574931"/>
    </source>
</evidence>
<name>A0A849KK20_9HYPH</name>
<gene>
    <name evidence="1" type="ORF">HKX02_17285</name>
</gene>
<dbReference type="RefSeq" id="WP_140023579.1">
    <property type="nucleotide sequence ID" value="NZ_JABFCY010000011.1"/>
</dbReference>
<comment type="caution">
    <text evidence="1">The sequence shown here is derived from an EMBL/GenBank/DDBJ whole genome shotgun (WGS) entry which is preliminary data.</text>
</comment>
<dbReference type="EMBL" id="JABFCY010000011">
    <property type="protein sequence ID" value="NNU61991.1"/>
    <property type="molecule type" value="Genomic_DNA"/>
</dbReference>
<accession>A0A849KK20</accession>
<dbReference type="InterPro" id="IPR024510">
    <property type="entry name" value="DUF2589"/>
</dbReference>
<protein>
    <submittedName>
        <fullName evidence="1">DUF2589 domain-containing protein</fullName>
    </submittedName>
</protein>
<proteinExistence type="predicted"/>
<dbReference type="AlphaFoldDB" id="A0A849KK20"/>
<dbReference type="Proteomes" id="UP000574931">
    <property type="component" value="Unassembled WGS sequence"/>
</dbReference>
<dbReference type="Pfam" id="PF11655">
    <property type="entry name" value="DUF2589"/>
    <property type="match status" value="1"/>
</dbReference>
<organism evidence="1 2">
    <name type="scientific">Ochrobactrum soli</name>
    <dbReference type="NCBI Taxonomy" id="2448455"/>
    <lineage>
        <taxon>Bacteria</taxon>
        <taxon>Pseudomonadati</taxon>
        <taxon>Pseudomonadota</taxon>
        <taxon>Alphaproteobacteria</taxon>
        <taxon>Hyphomicrobiales</taxon>
        <taxon>Brucellaceae</taxon>
        <taxon>Brucella/Ochrobactrum group</taxon>
        <taxon>Ochrobactrum</taxon>
    </lineage>
</organism>
<sequence>MSIKDWFYKKTGIEESDTSSKDHGSNFFQSNRPVLSIDEIALGMQHAAMAANRLVARQYLQAMEPFFDDIGDGRLKPKVVDIELDDDHQIKIPLVAMSTPRGLLLEKMKVFLTVCTEAIEPMDASALSGEETTNRFIVSLSPTAHDKNGRCPSHVDIEMEFASFEPPESVMRLIDEYTRHIQPVRQS</sequence>
<reference evidence="1 2" key="1">
    <citation type="submission" date="2020-05" db="EMBL/GenBank/DDBJ databases">
        <title>Draft Genome Sequence of Ochrobactrum soli Isolated from Stable Fly Gut.</title>
        <authorList>
            <person name="Pileggi M.T."/>
            <person name="Vazhakkala L.J."/>
            <person name="Wong C.N."/>
        </authorList>
    </citation>
    <scope>NUCLEOTIDE SEQUENCE [LARGE SCALE GENOMIC DNA]</scope>
    <source>
        <strain evidence="1 2">MTP-C0764</strain>
    </source>
</reference>
<keyword evidence="2" id="KW-1185">Reference proteome</keyword>
<evidence type="ECO:0000313" key="1">
    <source>
        <dbReference type="EMBL" id="NNU61991.1"/>
    </source>
</evidence>